<dbReference type="InterPro" id="IPR016461">
    <property type="entry name" value="COMT-like"/>
</dbReference>
<dbReference type="Proteomes" id="UP000284375">
    <property type="component" value="Unassembled WGS sequence"/>
</dbReference>
<name>A0A423W080_CYTCH</name>
<dbReference type="SUPFAM" id="SSF53335">
    <property type="entry name" value="S-adenosyl-L-methionine-dependent methyltransferases"/>
    <property type="match status" value="1"/>
</dbReference>
<dbReference type="InterPro" id="IPR036388">
    <property type="entry name" value="WH-like_DNA-bd_sf"/>
</dbReference>
<organism evidence="5 6">
    <name type="scientific">Cytospora chrysosperma</name>
    <name type="common">Cytospora canker fungus</name>
    <name type="synonym">Sphaeria chrysosperma</name>
    <dbReference type="NCBI Taxonomy" id="252740"/>
    <lineage>
        <taxon>Eukaryota</taxon>
        <taxon>Fungi</taxon>
        <taxon>Dikarya</taxon>
        <taxon>Ascomycota</taxon>
        <taxon>Pezizomycotina</taxon>
        <taxon>Sordariomycetes</taxon>
        <taxon>Sordariomycetidae</taxon>
        <taxon>Diaporthales</taxon>
        <taxon>Cytosporaceae</taxon>
        <taxon>Cytospora</taxon>
    </lineage>
</organism>
<dbReference type="GO" id="GO:0032259">
    <property type="term" value="P:methylation"/>
    <property type="evidence" value="ECO:0007669"/>
    <property type="project" value="UniProtKB-KW"/>
</dbReference>
<dbReference type="InterPro" id="IPR036390">
    <property type="entry name" value="WH_DNA-bd_sf"/>
</dbReference>
<evidence type="ECO:0000259" key="4">
    <source>
        <dbReference type="Pfam" id="PF00891"/>
    </source>
</evidence>
<comment type="caution">
    <text evidence="5">The sequence shown here is derived from an EMBL/GenBank/DDBJ whole genome shotgun (WGS) entry which is preliminary data.</text>
</comment>
<keyword evidence="6" id="KW-1185">Reference proteome</keyword>
<evidence type="ECO:0000256" key="3">
    <source>
        <dbReference type="ARBA" id="ARBA00022691"/>
    </source>
</evidence>
<reference evidence="5 6" key="1">
    <citation type="submission" date="2015-09" db="EMBL/GenBank/DDBJ databases">
        <title>Host preference determinants of Valsa canker pathogens revealed by comparative genomics.</title>
        <authorList>
            <person name="Yin Z."/>
            <person name="Huang L."/>
        </authorList>
    </citation>
    <scope>NUCLEOTIDE SEQUENCE [LARGE SCALE GENOMIC DNA]</scope>
    <source>
        <strain evidence="5 6">YSFL</strain>
    </source>
</reference>
<dbReference type="SUPFAM" id="SSF46785">
    <property type="entry name" value="Winged helix' DNA-binding domain"/>
    <property type="match status" value="1"/>
</dbReference>
<proteinExistence type="predicted"/>
<evidence type="ECO:0000256" key="2">
    <source>
        <dbReference type="ARBA" id="ARBA00022679"/>
    </source>
</evidence>
<keyword evidence="3" id="KW-0949">S-adenosyl-L-methionine</keyword>
<dbReference type="AlphaFoldDB" id="A0A423W080"/>
<dbReference type="Pfam" id="PF00891">
    <property type="entry name" value="Methyltransf_2"/>
    <property type="match status" value="1"/>
</dbReference>
<dbReference type="InterPro" id="IPR001077">
    <property type="entry name" value="COMT_C"/>
</dbReference>
<keyword evidence="1" id="KW-0489">Methyltransferase</keyword>
<dbReference type="InterPro" id="IPR029063">
    <property type="entry name" value="SAM-dependent_MTases_sf"/>
</dbReference>
<sequence length="526" mass="58330">MRRFSISSWFATKSNGEVAGDVECKKQARRSPSSCFASASPLRSNINRCGSIHKTLSNEKGSGINCNVDRRSVSTLKSVSDVTSDTVNTPASSTSDMVALSRKIAEETEKLEEYMKANSLAMPGFDVDAADDFPKLPGEIQRSRLEIIHATKELRDLAVGPRESVRWGVWEFLDVLALQVINNYGIAKLVPLDQPITLTELQSLTTLDPINLARILRTAMTNHIFCEPSPGVIAHTAASRLLATDDNLVAWVGFNAEDIFPSAAHTLEALRAFPEATSLTQAGFQFASGTVGEEPVFATFRRDDRRARRMGLAMASLTGGEGYEPSFFVEACDLSAEDARGGTFVDVGGSHGFVCVELARRWRGLRFVVQDLASTVESAPDPVSEDRQVAERVRFMAHDFFAEQVVKGADVYYFRWIMHNYSTPYAVEILQKLVPALKPGARIIINDHCLRGPGQENAWDEKIMRRMDMVMLTLLNAQERTEAEFRELFRLAGEGFVFKGVTRPKGCRMSIIEAVWEGEDNLRRSS</sequence>
<dbReference type="GO" id="GO:0008171">
    <property type="term" value="F:O-methyltransferase activity"/>
    <property type="evidence" value="ECO:0007669"/>
    <property type="project" value="InterPro"/>
</dbReference>
<feature type="domain" description="O-methyltransferase C-terminal" evidence="4">
    <location>
        <begin position="343"/>
        <end position="493"/>
    </location>
</feature>
<evidence type="ECO:0000256" key="1">
    <source>
        <dbReference type="ARBA" id="ARBA00022603"/>
    </source>
</evidence>
<accession>A0A423W080</accession>
<dbReference type="Gene3D" id="1.10.10.10">
    <property type="entry name" value="Winged helix-like DNA-binding domain superfamily/Winged helix DNA-binding domain"/>
    <property type="match status" value="1"/>
</dbReference>
<evidence type="ECO:0000313" key="6">
    <source>
        <dbReference type="Proteomes" id="UP000284375"/>
    </source>
</evidence>
<evidence type="ECO:0000313" key="5">
    <source>
        <dbReference type="EMBL" id="ROV96758.1"/>
    </source>
</evidence>
<protein>
    <recommendedName>
        <fullName evidence="4">O-methyltransferase C-terminal domain-containing protein</fullName>
    </recommendedName>
</protein>
<dbReference type="PROSITE" id="PS51683">
    <property type="entry name" value="SAM_OMT_II"/>
    <property type="match status" value="1"/>
</dbReference>
<dbReference type="OrthoDB" id="2410195at2759"/>
<dbReference type="PANTHER" id="PTHR43712:SF16">
    <property type="entry name" value="O-METHYLTRANSFERASE ELCB"/>
    <property type="match status" value="1"/>
</dbReference>
<dbReference type="Gene3D" id="3.40.50.150">
    <property type="entry name" value="Vaccinia Virus protein VP39"/>
    <property type="match status" value="1"/>
</dbReference>
<dbReference type="EMBL" id="LJZO01000019">
    <property type="protein sequence ID" value="ROV96758.1"/>
    <property type="molecule type" value="Genomic_DNA"/>
</dbReference>
<gene>
    <name evidence="5" type="ORF">VSDG_05535</name>
</gene>
<keyword evidence="2" id="KW-0808">Transferase</keyword>
<dbReference type="PANTHER" id="PTHR43712">
    <property type="entry name" value="PUTATIVE (AFU_ORTHOLOGUE AFUA_4G14580)-RELATED"/>
    <property type="match status" value="1"/>
</dbReference>